<proteinExistence type="predicted"/>
<gene>
    <name evidence="2" type="ordered locus">MODMU_3143</name>
</gene>
<dbReference type="Proteomes" id="UP000006461">
    <property type="component" value="Chromosome"/>
</dbReference>
<evidence type="ECO:0000313" key="3">
    <source>
        <dbReference type="Proteomes" id="UP000006461"/>
    </source>
</evidence>
<evidence type="ECO:0000256" key="1">
    <source>
        <dbReference type="SAM" id="MobiDB-lite"/>
    </source>
</evidence>
<sequence length="67" mass="6447">MVSDALGHLSIAITGVHGHGSPDGSQGAVAVLGAVLGNLGSANGGQNGGQTSLPNERGRSRFPGNGL</sequence>
<dbReference type="EMBL" id="FO203431">
    <property type="protein sequence ID" value="CCH88567.1"/>
    <property type="molecule type" value="Genomic_DNA"/>
</dbReference>
<dbReference type="KEGG" id="mmar:MODMU_3143"/>
<keyword evidence="3" id="KW-1185">Reference proteome</keyword>
<dbReference type="AlphaFoldDB" id="I4EYV4"/>
<reference evidence="2 3" key="1">
    <citation type="journal article" date="2012" name="J. Bacteriol.">
        <title>Genome Sequence of Radiation-Resistant Modestobacter marinus Strain BC501, a Representative Actinobacterium That Thrives on Calcareous Stone Surfaces.</title>
        <authorList>
            <person name="Normand P."/>
            <person name="Gury J."/>
            <person name="Pujic P."/>
            <person name="Chouaia B."/>
            <person name="Crotti E."/>
            <person name="Brusetti L."/>
            <person name="Daffonchio D."/>
            <person name="Vacherie B."/>
            <person name="Barbe V."/>
            <person name="Medigue C."/>
            <person name="Calteau A."/>
            <person name="Ghodhbane-Gtari F."/>
            <person name="Essoussi I."/>
            <person name="Nouioui I."/>
            <person name="Abbassi-Ghozzi I."/>
            <person name="Gtari M."/>
        </authorList>
    </citation>
    <scope>NUCLEOTIDE SEQUENCE [LARGE SCALE GENOMIC DNA]</scope>
    <source>
        <strain evidence="3">BC 501</strain>
    </source>
</reference>
<accession>I4EYV4</accession>
<feature type="region of interest" description="Disordered" evidence="1">
    <location>
        <begin position="40"/>
        <end position="67"/>
    </location>
</feature>
<protein>
    <submittedName>
        <fullName evidence="2">Uncharacterized protein</fullName>
    </submittedName>
</protein>
<name>I4EYV4_MODI5</name>
<evidence type="ECO:0000313" key="2">
    <source>
        <dbReference type="EMBL" id="CCH88567.1"/>
    </source>
</evidence>
<dbReference type="HOGENOM" id="CLU_2807716_0_0_11"/>
<organism evidence="2 3">
    <name type="scientific">Modestobacter italicus (strain DSM 44449 / CECT 9708 / BC 501)</name>
    <dbReference type="NCBI Taxonomy" id="2732864"/>
    <lineage>
        <taxon>Bacteria</taxon>
        <taxon>Bacillati</taxon>
        <taxon>Actinomycetota</taxon>
        <taxon>Actinomycetes</taxon>
        <taxon>Geodermatophilales</taxon>
        <taxon>Geodermatophilaceae</taxon>
        <taxon>Modestobacter</taxon>
    </lineage>
</organism>